<accession>A0A1K2ERH0</accession>
<feature type="transmembrane region" description="Helical" evidence="1">
    <location>
        <begin position="36"/>
        <end position="53"/>
    </location>
</feature>
<evidence type="ECO:0000256" key="1">
    <source>
        <dbReference type="SAM" id="Phobius"/>
    </source>
</evidence>
<keyword evidence="1" id="KW-1133">Transmembrane helix</keyword>
<protein>
    <submittedName>
        <fullName evidence="2">Uncharacterized protein</fullName>
    </submittedName>
</protein>
<feature type="transmembrane region" description="Helical" evidence="1">
    <location>
        <begin position="110"/>
        <end position="134"/>
    </location>
</feature>
<keyword evidence="1" id="KW-0812">Transmembrane</keyword>
<dbReference type="Proteomes" id="UP000181909">
    <property type="component" value="Unassembled WGS sequence"/>
</dbReference>
<name>A0A1K2ERH0_STRAR</name>
<proteinExistence type="predicted"/>
<keyword evidence="1" id="KW-0472">Membrane</keyword>
<dbReference type="OrthoDB" id="4217684at2"/>
<dbReference type="RefSeq" id="WP_072488149.1">
    <property type="nucleotide sequence ID" value="NZ_CP108276.1"/>
</dbReference>
<gene>
    <name evidence="2" type="ORF">SAMN02787144_102198</name>
</gene>
<dbReference type="EMBL" id="FPJO01000021">
    <property type="protein sequence ID" value="SFY37678.1"/>
    <property type="molecule type" value="Genomic_DNA"/>
</dbReference>
<feature type="transmembrane region" description="Helical" evidence="1">
    <location>
        <begin position="73"/>
        <end position="98"/>
    </location>
</feature>
<feature type="transmembrane region" description="Helical" evidence="1">
    <location>
        <begin position="140"/>
        <end position="169"/>
    </location>
</feature>
<feature type="transmembrane region" description="Helical" evidence="1">
    <location>
        <begin position="213"/>
        <end position="233"/>
    </location>
</feature>
<feature type="transmembrane region" description="Helical" evidence="1">
    <location>
        <begin position="181"/>
        <end position="201"/>
    </location>
</feature>
<evidence type="ECO:0000313" key="3">
    <source>
        <dbReference type="Proteomes" id="UP000181909"/>
    </source>
</evidence>
<organism evidence="2 3">
    <name type="scientific">Streptomyces atratus</name>
    <dbReference type="NCBI Taxonomy" id="1893"/>
    <lineage>
        <taxon>Bacteria</taxon>
        <taxon>Bacillati</taxon>
        <taxon>Actinomycetota</taxon>
        <taxon>Actinomycetes</taxon>
        <taxon>Kitasatosporales</taxon>
        <taxon>Streptomycetaceae</taxon>
        <taxon>Streptomyces</taxon>
    </lineage>
</organism>
<evidence type="ECO:0000313" key="2">
    <source>
        <dbReference type="EMBL" id="SFY37678.1"/>
    </source>
</evidence>
<dbReference type="STRING" id="1893.SAMN02787144_102198"/>
<sequence length="249" mass="27441">MALMERDREIVERYLKPPEERILDDRLIQGIQLTRFWFGVSIAMLVEIPQVGARDIPLVDWLANWAASGVVRLLAAPFLLLVTVPLVVAAFLAFVSGADRRRMTGRLRGPSIAVGMFLGHWLLLVATAIGPFWLGHHTSVLVGGLTFLAGLPLLLRAIGFVSMSVPCVARYMFRTMEIHQALPALLTVVLSWELLLVGELFPVHIVKNGYDSPLWLSLGGALATTAVAAWEIGRLRARHGIRLRTLPSA</sequence>
<dbReference type="AlphaFoldDB" id="A0A1K2ERH0"/>
<reference evidence="2 3" key="1">
    <citation type="submission" date="2016-11" db="EMBL/GenBank/DDBJ databases">
        <authorList>
            <person name="Jaros S."/>
            <person name="Januszkiewicz K."/>
            <person name="Wedrychowicz H."/>
        </authorList>
    </citation>
    <scope>NUCLEOTIDE SEQUENCE [LARGE SCALE GENOMIC DNA]</scope>
    <source>
        <strain evidence="2 3">OK807</strain>
    </source>
</reference>